<dbReference type="OrthoDB" id="2860003at2"/>
<keyword evidence="1" id="KW-1133">Transmembrane helix</keyword>
<evidence type="ECO:0000313" key="2">
    <source>
        <dbReference type="EMBL" id="TYS69488.1"/>
    </source>
</evidence>
<comment type="caution">
    <text evidence="2">The sequence shown here is derived from an EMBL/GenBank/DDBJ whole genome shotgun (WGS) entry which is preliminary data.</text>
</comment>
<proteinExistence type="predicted"/>
<keyword evidence="1" id="KW-0472">Membrane</keyword>
<feature type="transmembrane region" description="Helical" evidence="1">
    <location>
        <begin position="52"/>
        <end position="72"/>
    </location>
</feature>
<name>A0A5D4T4A6_9BACI</name>
<feature type="transmembrane region" description="Helical" evidence="1">
    <location>
        <begin position="81"/>
        <end position="99"/>
    </location>
</feature>
<sequence length="240" mass="27692">MKKHQRENKIALSYLNLQTPQENRGNILVFFIVTLDLIGLLPLLAYPYAWEYFIAAIIPVAIIHLWAILYIIDPYRFENSYYLFFGIYGFINTYVYFLATQKLMYAHLNINSPIPLIVGAILYGGLLIIFNFLNVKALYSGFYAKMQQNGTSVNVSPILAACGMGYFLAQLIMSVVYSDSFTVILLVSLISLLSIVTAFFSTFVHKYFYIKRNFDLVKKVYPDFGLPKNQRKTFQKKKKK</sequence>
<dbReference type="EMBL" id="VTEV01000002">
    <property type="protein sequence ID" value="TYS69488.1"/>
    <property type="molecule type" value="Genomic_DNA"/>
</dbReference>
<evidence type="ECO:0000256" key="1">
    <source>
        <dbReference type="SAM" id="Phobius"/>
    </source>
</evidence>
<feature type="transmembrane region" description="Helical" evidence="1">
    <location>
        <begin position="114"/>
        <end position="134"/>
    </location>
</feature>
<gene>
    <name evidence="2" type="ORF">FZC76_04425</name>
</gene>
<keyword evidence="1" id="KW-0812">Transmembrane</keyword>
<feature type="transmembrane region" description="Helical" evidence="1">
    <location>
        <begin position="155"/>
        <end position="177"/>
    </location>
</feature>
<reference evidence="2 3" key="1">
    <citation type="submission" date="2019-08" db="EMBL/GenBank/DDBJ databases">
        <title>Bacillus genomes from the desert of Cuatro Cienegas, Coahuila.</title>
        <authorList>
            <person name="Olmedo-Alvarez G."/>
        </authorList>
    </citation>
    <scope>NUCLEOTIDE SEQUENCE [LARGE SCALE GENOMIC DNA]</scope>
    <source>
        <strain evidence="2 3">CH28_1T</strain>
    </source>
</reference>
<protein>
    <submittedName>
        <fullName evidence="2">Uncharacterized protein</fullName>
    </submittedName>
</protein>
<dbReference type="RefSeq" id="WP_148987068.1">
    <property type="nucleotide sequence ID" value="NZ_VTEV01000002.1"/>
</dbReference>
<feature type="transmembrane region" description="Helical" evidence="1">
    <location>
        <begin position="183"/>
        <end position="204"/>
    </location>
</feature>
<dbReference type="AlphaFoldDB" id="A0A5D4T4A6"/>
<evidence type="ECO:0000313" key="3">
    <source>
        <dbReference type="Proteomes" id="UP000322524"/>
    </source>
</evidence>
<dbReference type="Proteomes" id="UP000322524">
    <property type="component" value="Unassembled WGS sequence"/>
</dbReference>
<organism evidence="2 3">
    <name type="scientific">Sutcliffiella horikoshii</name>
    <dbReference type="NCBI Taxonomy" id="79883"/>
    <lineage>
        <taxon>Bacteria</taxon>
        <taxon>Bacillati</taxon>
        <taxon>Bacillota</taxon>
        <taxon>Bacilli</taxon>
        <taxon>Bacillales</taxon>
        <taxon>Bacillaceae</taxon>
        <taxon>Sutcliffiella</taxon>
    </lineage>
</organism>
<feature type="transmembrane region" description="Helical" evidence="1">
    <location>
        <begin position="27"/>
        <end position="46"/>
    </location>
</feature>
<accession>A0A5D4T4A6</accession>